<dbReference type="EMBL" id="BAABJM010000002">
    <property type="protein sequence ID" value="GAA5050254.1"/>
    <property type="molecule type" value="Genomic_DNA"/>
</dbReference>
<name>A0ABP9K5A8_9NOCA</name>
<reference evidence="2" key="1">
    <citation type="journal article" date="2019" name="Int. J. Syst. Evol. Microbiol.">
        <title>The Global Catalogue of Microorganisms (GCM) 10K type strain sequencing project: providing services to taxonomists for standard genome sequencing and annotation.</title>
        <authorList>
            <consortium name="The Broad Institute Genomics Platform"/>
            <consortium name="The Broad Institute Genome Sequencing Center for Infectious Disease"/>
            <person name="Wu L."/>
            <person name="Ma J."/>
        </authorList>
    </citation>
    <scope>NUCLEOTIDE SEQUENCE [LARGE SCALE GENOMIC DNA]</scope>
    <source>
        <strain evidence="2">JCM 18298</strain>
    </source>
</reference>
<protein>
    <recommendedName>
        <fullName evidence="3">Acid stress chaperone HdeA</fullName>
    </recommendedName>
</protein>
<organism evidence="1 2">
    <name type="scientific">Nocardia callitridis</name>
    <dbReference type="NCBI Taxonomy" id="648753"/>
    <lineage>
        <taxon>Bacteria</taxon>
        <taxon>Bacillati</taxon>
        <taxon>Actinomycetota</taxon>
        <taxon>Actinomycetes</taxon>
        <taxon>Mycobacteriales</taxon>
        <taxon>Nocardiaceae</taxon>
        <taxon>Nocardia</taxon>
    </lineage>
</organism>
<evidence type="ECO:0000313" key="1">
    <source>
        <dbReference type="EMBL" id="GAA5050254.1"/>
    </source>
</evidence>
<gene>
    <name evidence="1" type="ORF">GCM10023318_20290</name>
</gene>
<dbReference type="Proteomes" id="UP001500603">
    <property type="component" value="Unassembled WGS sequence"/>
</dbReference>
<proteinExistence type="predicted"/>
<dbReference type="PROSITE" id="PS51257">
    <property type="entry name" value="PROKAR_LIPOPROTEIN"/>
    <property type="match status" value="1"/>
</dbReference>
<accession>A0ABP9K5A8</accession>
<dbReference type="RefSeq" id="WP_345494984.1">
    <property type="nucleotide sequence ID" value="NZ_BAABJM010000002.1"/>
</dbReference>
<keyword evidence="2" id="KW-1185">Reference proteome</keyword>
<sequence length="107" mass="11162">MNTTLSRTGRTGLAIAAVALTLAGCTDVERALNKGGDTPCSEYNKQNQDDKRTTITKFVKEQTNNDHEPAGTAVDASIVQVDLLCGIQGNADAPIKNANVGAIFGGQ</sequence>
<evidence type="ECO:0008006" key="3">
    <source>
        <dbReference type="Google" id="ProtNLM"/>
    </source>
</evidence>
<evidence type="ECO:0000313" key="2">
    <source>
        <dbReference type="Proteomes" id="UP001500603"/>
    </source>
</evidence>
<comment type="caution">
    <text evidence="1">The sequence shown here is derived from an EMBL/GenBank/DDBJ whole genome shotgun (WGS) entry which is preliminary data.</text>
</comment>